<evidence type="ECO:0000313" key="5">
    <source>
        <dbReference type="EMBL" id="HIR92497.1"/>
    </source>
</evidence>
<dbReference type="NCBIfam" id="TIGR01451">
    <property type="entry name" value="B_ant_repeat"/>
    <property type="match status" value="2"/>
</dbReference>
<feature type="transmembrane region" description="Helical" evidence="2">
    <location>
        <begin position="3758"/>
        <end position="3779"/>
    </location>
</feature>
<protein>
    <submittedName>
        <fullName evidence="5">DUF11 domain-containing protein</fullName>
    </submittedName>
</protein>
<dbReference type="InterPro" id="IPR006311">
    <property type="entry name" value="TAT_signal"/>
</dbReference>
<evidence type="ECO:0000313" key="6">
    <source>
        <dbReference type="Proteomes" id="UP000886841"/>
    </source>
</evidence>
<feature type="compositionally biased region" description="Acidic residues" evidence="1">
    <location>
        <begin position="3270"/>
        <end position="3291"/>
    </location>
</feature>
<keyword evidence="2" id="KW-1133">Transmembrane helix</keyword>
<feature type="signal peptide" evidence="3">
    <location>
        <begin position="1"/>
        <end position="32"/>
    </location>
</feature>
<dbReference type="EMBL" id="DVHU01000031">
    <property type="protein sequence ID" value="HIR92497.1"/>
    <property type="molecule type" value="Genomic_DNA"/>
</dbReference>
<dbReference type="Pfam" id="PF00092">
    <property type="entry name" value="VWA"/>
    <property type="match status" value="1"/>
</dbReference>
<evidence type="ECO:0000259" key="4">
    <source>
        <dbReference type="PROSITE" id="PS50234"/>
    </source>
</evidence>
<evidence type="ECO:0000256" key="1">
    <source>
        <dbReference type="SAM" id="MobiDB-lite"/>
    </source>
</evidence>
<sequence>MKNSSTKITERKKRRKLLSAVAALALALSMMAGILPGGQVRAQAQENTSGGAESLTEAEAQEQLQKLREGLGSIFGGAETYAALDETVTTDGSTINGWTGYLQNSTQNVGRIWTDKTVQSTGITLTGGTSQGITVDKDTDADFLVGLSALSSTSNLTTVSDKPLDIVLVLDRSGSMGDNFSYVYSEVYEDELSTSWWAPTYYALVNGSYVQIQRNGNQWRLNGERVYPKRNANDDGAGRIQFYERSGQTKMAALRSAVGAFIDSTVTANEGITAEENKHRVSIVSFSTNANQAIGWTVCDSSNAQTLKNTVNGLNANGATRADYGMSEAEDALDSSRENAQKVVIFFTDGVPTSGNSFESRVANAAISSAKNMKDEGALIYSIGIFAGADAADTTTNTNAYMHGVSSNYPEASTYTNLGDRAEDSDYYKVAADADELSAIFEEIAGDIQDIAAGSPTQVQEGMEDRDGYITFTDRLGDYMEVPEGSAMTVVYANQSFTASYNEGQWSFSGTVEGNDIYGAADLSNLLVTVTKGQGSSGDTITVQVPASLIPLRNYKVDTENDSTAMEVKAAYPIRIFYNVALRESARESLGNPDETLQNYIGSNSQEGKVSFYSNYWSGTNQNRGDTTASFTPSTGNTFYYFTADTPLYTDEACTQQATWADRGDQLYYKHTYYEQDAAGAGVEKSEGVALSGQETVQTDWQSGNLYVAKGTPRYTRIGDFYTAKDGNATGTAADVVNPQWSGTNIQVALGNNGKLEVELPGALAVTKEVTAAEGFDEADYADEEFDFTIQVAGAAGEYQAALENAQGEMGESFALTFTGGQATCQLKAGETLYIYGLDGGAAYTVTEAEKSGYTQSAEGETGTIAAGEVAEAVFTNAYAAEPVTGRGAEIFKGAKVLEGRDWMDKDAFTFRLTSQEGTPMPESASVTLSGDQDGAKAGEQIDFNFGDVEYTKPGTYTYTITEAQPAQGLAGMSYSGASYEVTVTVTDQKDGTMEVTSSMRKLTDDQGGSIQGGTPVEDKTAVFTNDFDEASTEVSLSAGKSYTDTTGQKPIADGMFQIQLKPTGANGAEAPMPQGTTGTGANRVYTAGNAGTVFTVGDITFDNTMDGDTYTYEITEVNTGINGMVYSGAKYTVEITVSVNGDNEVQAAVAYKDQQGQGIAADQAVFANTYDPADAVLEGEQTVQGSKTLTGRDMKEGETYEFTLEAYDQAAKAGVANGSILLENNQAQVSGGRKNAAVDFSFGKMTFTKPGTFVFSVRETGHNGSPLPADGTEGMTYDRKNHTVTITVTDNGGTLSAAITGYSDGDKAQLVNDYEASLDYGAEGGIQVGKTLNGRMMNPNEFTFTISGNDEASREKLRAAGENGEFKNTLQRGDGVEEVMHILQKLTFTEADADQTYSFTLAERQDTIPGVTNDPNQYTVTIAVRDNGDGTLDAVTKVWQGETELASADTAAGDYAPVKVSFVNNYKAQSVSVGVNDGLRGTKTLWGRDSLENETFDFTLEPTGDTVQAVADGKVTMGDTAASVANLTEGEAETFGFGNITINQAGTYTFQVKEVLPEGVTADSPVKNGVTYDTGTAAYTIFVRDNTVTGRLEATVTAINENFENTYEATPVTYGDGSALLGGHKYIDDNSGSYQLADGQFTFIMRGQSSQAPMPEGLPVIEDEEGRPVVTVQNTQTQNNQGIYDFGTITFTEAGTYQYNIFEGDSMPAGITKDNSTYTVTFVVTEDLTTGTLSVTPSAVKIMPGAQDNVPVNMDQLDFTNIYNADEVSGYQNIFKTLSGRDFQAGDTFTFDVSMTATQEDGSPMEAADLPAVDGAAAGGQLSEVKTNAAGDGFDYSVTITPQSQTGNTYRFNTGKITYTHTGTYVYKVSERESAAANVASDQREYTVTVEISLEGNALKRTVTVTPQLSVEGTMDFVNVYEPGAVELEGEDLIDVQKTMTGREWLEGDSFQFELTAITANAPLPQDNLVTIENQGGTAAGTAVRETFGAITFTKADLGVDSSGKPLMQKDFVYQIAELGATIDGVTCDDHQARVTVTVKDNGDGTMSVEQVVYDNSRALTDEDRAVTDAAAFTNSYAAKPAELSGAQALGLEKKVTGHYTDNDFHFTLRLTGGDASGVLKGTGDNTAAFDQLTAEIAENFEDGDTKAAKLGELTFTKAGTYTFQVTEDEAAGSAPAGWTYDGEAKTITVTVTDKGYDGQLDVQAEGNNPLFTNAYSAVEVELKGEEALQVQKTLTGREDGQWTANDNFTFTLTGEENAPMPADAQGNTKTISLSADDAAEGVAIGNFGNITYGMGSRDKTYEYTITEEAGNVYGMTYSQAKYKVTVHVADNHDGTLAVTAQMTKVLADDGSAAAGAAEAAAFANTYRVQEDTKTVEKTGADGAKTDVNGQLVGVGDTLTYTVHWVNNAVDEHGVAAAATVTVTDKIPAGTALVQGSISDGGVNEGGTITWDLGQQEAGAQGEVSFQVTVTEEAASVDKVTNTATVQVGGNDPKTTNQVTVDVPKKEVTSESGTTQVGDKLTYTIDYANTKNQAADIVITDKLHEGLTYNGDASHGGTYNEESRTITWVLSGVEPQTSGTVTFTATVNEKALGEALDNQAVIQVGDDPAIKTTTATTETKTGDLTISKEIVLTEGQGTTIDETREFTFAVELKDKGGNPLTESYSYQGDTQGTIEHGTGEIILKHGQKITIQGLPEGASYRVTEINIPEGYTQTAPVAEETQEDTEGAKAAAAPAAGTITAGGQAEAAFANTYNAQASTDVPADFSFTKVLEGKKWDGDTFTFQIEGVSGTGADGQAIEVPMPAETVKEVSAADGQDADGNDTAKFDFGAITYTQAGTYIYKVTEIRGDNPGIDYSANEAAVTVIVTDKTAEGVSTGKFAAAATVENGTFTNIYSTGQVGYDGAGGIQIVKTMTGRRIEAEEFTFTMTAKDAASQEKLGAASKTFATKGAALEGNTATETVAAVTGLTFTKEDAGKTYTYTVGETNGGQTIDGVTYDGKSYTVEIKTADNSDGTLRVDTYVDGELRATYTATRTRAAAVPVTLEFANSYDAGSVSLGGDGEAKISAAKTLTNSQLSEGQFAFKVYNAKDSSRQPLATGTNSAAGNIAFGAIRYTTESLNSDVAQGLAVLDTTGEADVYTYSYIVAEDTAGLAEEGITAIVDSFSITVKITDNRAGKLSVEVIYPEGSSSLAFENAYGKGQQVDTVLKGGKVLDVESGDNAPDITGKFTFSITGSPGAPMPEKTQVTNDAAENVDFGRVTYTMENVFGDDGADGDQEETEDLENPDEESQEGAELPENAQDQISGGASAGEEAEGGAAAEEGADGGATAEGANGGASAEEGADGGAAAEEGADGGAAVEEEADGGDEVAGGAQGANDAEAGTPAAQGEESGGTTVQLMALKTGEANGVVLLDQEAEPRMEKRTKTFTYTITESGSVPGVTNDAAVKTITVTVTDNGDGTLSVVKTGDAGAADGMDFTFTNTYRVTPTDPVTPTGDGALTIRKELEGRALRDGEFSFQLKDANGNVVSSGKNAADGTVALSGISFDKPGSYEYTLSEAAGELGGVTYDQGAYQVTAMVADNGDGTLSVTWTAAGAQGQTEEIIFRNTYKPAGTSVTLGAAKVLKGRELKAGEFTFQLKDEEGRVLSQATNDENGAIAFEALSYQEAGTYTYTITEVKGQDETITYDETVYTVTVNVADSGDGYLTAAVDMGGQKIVFANTYTKPAEPEPEPTEPPQEVKPTEPSQPTDTGAANTGDYTLVLPAALLLAAALMGIILLLVIRRRRA</sequence>
<evidence type="ECO:0000256" key="3">
    <source>
        <dbReference type="SAM" id="SignalP"/>
    </source>
</evidence>
<dbReference type="CDD" id="cd00198">
    <property type="entry name" value="vWFA"/>
    <property type="match status" value="1"/>
</dbReference>
<dbReference type="SMART" id="SM00327">
    <property type="entry name" value="VWA"/>
    <property type="match status" value="1"/>
</dbReference>
<dbReference type="InterPro" id="IPR047589">
    <property type="entry name" value="DUF11_rpt"/>
</dbReference>
<dbReference type="InterPro" id="IPR002035">
    <property type="entry name" value="VWF_A"/>
</dbReference>
<dbReference type="Proteomes" id="UP000886841">
    <property type="component" value="Unassembled WGS sequence"/>
</dbReference>
<gene>
    <name evidence="5" type="ORF">IAB98_03615</name>
</gene>
<comment type="caution">
    <text evidence="5">The sequence shown here is derived from an EMBL/GenBank/DDBJ whole genome shotgun (WGS) entry which is preliminary data.</text>
</comment>
<dbReference type="InterPro" id="IPR022464">
    <property type="entry name" value="Strep_pil_isopept_link"/>
</dbReference>
<dbReference type="Pfam" id="PF24547">
    <property type="entry name" value="DUF7601"/>
    <property type="match status" value="2"/>
</dbReference>
<feature type="chain" id="PRO_5039380922" evidence="3">
    <location>
        <begin position="33"/>
        <end position="3784"/>
    </location>
</feature>
<feature type="domain" description="VWFA" evidence="4">
    <location>
        <begin position="165"/>
        <end position="444"/>
    </location>
</feature>
<dbReference type="Pfam" id="PF12892">
    <property type="entry name" value="FctA"/>
    <property type="match status" value="16"/>
</dbReference>
<dbReference type="InterPro" id="IPR036465">
    <property type="entry name" value="vWFA_dom_sf"/>
</dbReference>
<evidence type="ECO:0000256" key="2">
    <source>
        <dbReference type="SAM" id="Phobius"/>
    </source>
</evidence>
<reference evidence="5" key="1">
    <citation type="submission" date="2020-10" db="EMBL/GenBank/DDBJ databases">
        <authorList>
            <person name="Gilroy R."/>
        </authorList>
    </citation>
    <scope>NUCLEOTIDE SEQUENCE</scope>
    <source>
        <strain evidence="5">ChiSxjej1B13-7041</strain>
    </source>
</reference>
<feature type="region of interest" description="Disordered" evidence="1">
    <location>
        <begin position="3265"/>
        <end position="3392"/>
    </location>
</feature>
<keyword evidence="2" id="KW-0472">Membrane</keyword>
<dbReference type="SUPFAM" id="SSF53300">
    <property type="entry name" value="vWA-like"/>
    <property type="match status" value="1"/>
</dbReference>
<dbReference type="Gene3D" id="2.60.40.3050">
    <property type="match status" value="16"/>
</dbReference>
<dbReference type="PROSITE" id="PS50234">
    <property type="entry name" value="VWFA"/>
    <property type="match status" value="1"/>
</dbReference>
<dbReference type="Pfam" id="PF01345">
    <property type="entry name" value="DUF11"/>
    <property type="match status" value="2"/>
</dbReference>
<dbReference type="Gene3D" id="2.60.40.1140">
    <property type="entry name" value="Collagen-binding surface protein Cna, B-type domain"/>
    <property type="match status" value="2"/>
</dbReference>
<accession>A0A9D1EIX6</accession>
<proteinExistence type="predicted"/>
<dbReference type="InterPro" id="IPR001434">
    <property type="entry name" value="OmcB-like_DUF11"/>
</dbReference>
<feature type="compositionally biased region" description="Low complexity" evidence="1">
    <location>
        <begin position="3305"/>
        <end position="3349"/>
    </location>
</feature>
<organism evidence="5 6">
    <name type="scientific">Candidatus Egerieimonas intestinavium</name>
    <dbReference type="NCBI Taxonomy" id="2840777"/>
    <lineage>
        <taxon>Bacteria</taxon>
        <taxon>Bacillati</taxon>
        <taxon>Bacillota</taxon>
        <taxon>Clostridia</taxon>
        <taxon>Lachnospirales</taxon>
        <taxon>Lachnospiraceae</taxon>
        <taxon>Lachnospiraceae incertae sedis</taxon>
        <taxon>Candidatus Egerieimonas</taxon>
    </lineage>
</organism>
<dbReference type="Gene3D" id="2.60.40.740">
    <property type="match status" value="1"/>
</dbReference>
<name>A0A9D1EIX6_9FIRM</name>
<feature type="region of interest" description="Disordered" evidence="1">
    <location>
        <begin position="3721"/>
        <end position="3752"/>
    </location>
</feature>
<dbReference type="InterPro" id="IPR055382">
    <property type="entry name" value="DUF7601"/>
</dbReference>
<keyword evidence="2" id="KW-0812">Transmembrane</keyword>
<reference evidence="5" key="2">
    <citation type="journal article" date="2021" name="PeerJ">
        <title>Extensive microbial diversity within the chicken gut microbiome revealed by metagenomics and culture.</title>
        <authorList>
            <person name="Gilroy R."/>
            <person name="Ravi A."/>
            <person name="Getino M."/>
            <person name="Pursley I."/>
            <person name="Horton D.L."/>
            <person name="Alikhan N.F."/>
            <person name="Baker D."/>
            <person name="Gharbi K."/>
            <person name="Hall N."/>
            <person name="Watson M."/>
            <person name="Adriaenssens E.M."/>
            <person name="Foster-Nyarko E."/>
            <person name="Jarju S."/>
            <person name="Secka A."/>
            <person name="Antonio M."/>
            <person name="Oren A."/>
            <person name="Chaudhuri R.R."/>
            <person name="La Ragione R."/>
            <person name="Hildebrand F."/>
            <person name="Pallen M.J."/>
        </authorList>
    </citation>
    <scope>NUCLEOTIDE SEQUENCE</scope>
    <source>
        <strain evidence="5">ChiSxjej1B13-7041</strain>
    </source>
</reference>
<feature type="compositionally biased region" description="Polar residues" evidence="1">
    <location>
        <begin position="3743"/>
        <end position="3752"/>
    </location>
</feature>
<dbReference type="NCBIfam" id="TIGR03786">
    <property type="entry name" value="strep_pil_rpt"/>
    <property type="match status" value="9"/>
</dbReference>
<keyword evidence="3" id="KW-0732">Signal</keyword>
<dbReference type="PROSITE" id="PS51318">
    <property type="entry name" value="TAT"/>
    <property type="match status" value="1"/>
</dbReference>
<dbReference type="Gene3D" id="3.40.50.410">
    <property type="entry name" value="von Willebrand factor, type A domain"/>
    <property type="match status" value="1"/>
</dbReference>
<dbReference type="InterPro" id="IPR038174">
    <property type="entry name" value="Strep_pil_link_sf"/>
</dbReference>